<keyword evidence="3" id="KW-1185">Reference proteome</keyword>
<dbReference type="Proteomes" id="UP000604046">
    <property type="component" value="Unassembled WGS sequence"/>
</dbReference>
<dbReference type="AlphaFoldDB" id="A0A812U227"/>
<sequence>MPTPSMATKADKFQNLQLRSLLDDPESKPHDAWAQMLDSGLCQGFADVRIQMSLPSSAEAEELLLHGVERLAEALPASKSGTAYAAFYKSFGWESPAEYFTAMGEQQVMLVDVDHNDSDDRLAIVLLACQVASANAERRLSTPDAACKVYLDCRTYEHSGLTLWRTVQLAARISAMTAPHGVEVTPVISNPSAGLELIAAYLKVGSYFDALNSTAAGAGEALRCAAQDLRGLSTAAGRPVSVWILSGLCSAQVDDFDYAQKKLGILFTFIEQAQPAWQSAKLPDEAASEIQPPSDFPPAAGDESGFGVEPSNIRSSEASYRETLLNYLRFQRTISGNGVPVQYVCPALARNDGFMPAPPGGTMIKVAGRPFNVIPGKSYMIKKARDPNRAQHAFMNLLSTSKAARLASSGSLLQTMSANNRFMLEKTR</sequence>
<gene>
    <name evidence="2" type="ORF">SNAT2548_LOCUS30972</name>
</gene>
<reference evidence="2" key="1">
    <citation type="submission" date="2021-02" db="EMBL/GenBank/DDBJ databases">
        <authorList>
            <person name="Dougan E. K."/>
            <person name="Rhodes N."/>
            <person name="Thang M."/>
            <person name="Chan C."/>
        </authorList>
    </citation>
    <scope>NUCLEOTIDE SEQUENCE</scope>
</reference>
<proteinExistence type="predicted"/>
<dbReference type="EMBL" id="CAJNDS010002634">
    <property type="protein sequence ID" value="CAE7551502.1"/>
    <property type="molecule type" value="Genomic_DNA"/>
</dbReference>
<comment type="caution">
    <text evidence="2">The sequence shown here is derived from an EMBL/GenBank/DDBJ whole genome shotgun (WGS) entry which is preliminary data.</text>
</comment>
<accession>A0A812U227</accession>
<protein>
    <submittedName>
        <fullName evidence="2">Uncharacterized protein</fullName>
    </submittedName>
</protein>
<evidence type="ECO:0000313" key="2">
    <source>
        <dbReference type="EMBL" id="CAE7551502.1"/>
    </source>
</evidence>
<evidence type="ECO:0000313" key="3">
    <source>
        <dbReference type="Proteomes" id="UP000604046"/>
    </source>
</evidence>
<name>A0A812U227_9DINO</name>
<dbReference type="OrthoDB" id="422174at2759"/>
<organism evidence="2 3">
    <name type="scientific">Symbiodinium natans</name>
    <dbReference type="NCBI Taxonomy" id="878477"/>
    <lineage>
        <taxon>Eukaryota</taxon>
        <taxon>Sar</taxon>
        <taxon>Alveolata</taxon>
        <taxon>Dinophyceae</taxon>
        <taxon>Suessiales</taxon>
        <taxon>Symbiodiniaceae</taxon>
        <taxon>Symbiodinium</taxon>
    </lineage>
</organism>
<feature type="region of interest" description="Disordered" evidence="1">
    <location>
        <begin position="288"/>
        <end position="311"/>
    </location>
</feature>
<evidence type="ECO:0000256" key="1">
    <source>
        <dbReference type="SAM" id="MobiDB-lite"/>
    </source>
</evidence>